<dbReference type="EMBL" id="OY660872">
    <property type="protein sequence ID" value="CAJ1064297.1"/>
    <property type="molecule type" value="Genomic_DNA"/>
</dbReference>
<dbReference type="Pfam" id="PF15265">
    <property type="entry name" value="FAM196"/>
    <property type="match status" value="1"/>
</dbReference>
<feature type="region of interest" description="Disordered" evidence="1">
    <location>
        <begin position="279"/>
        <end position="301"/>
    </location>
</feature>
<evidence type="ECO:0000256" key="1">
    <source>
        <dbReference type="SAM" id="MobiDB-lite"/>
    </source>
</evidence>
<feature type="compositionally biased region" description="Polar residues" evidence="1">
    <location>
        <begin position="664"/>
        <end position="689"/>
    </location>
</feature>
<dbReference type="Proteomes" id="UP001178508">
    <property type="component" value="Chromosome 9"/>
</dbReference>
<feature type="region of interest" description="Disordered" evidence="1">
    <location>
        <begin position="509"/>
        <end position="585"/>
    </location>
</feature>
<feature type="compositionally biased region" description="Basic and acidic residues" evidence="1">
    <location>
        <begin position="188"/>
        <end position="206"/>
    </location>
</feature>
<reference evidence="2" key="1">
    <citation type="submission" date="2023-08" db="EMBL/GenBank/DDBJ databases">
        <authorList>
            <person name="Alioto T."/>
            <person name="Alioto T."/>
            <person name="Gomez Garrido J."/>
        </authorList>
    </citation>
    <scope>NUCLEOTIDE SEQUENCE</scope>
</reference>
<feature type="compositionally biased region" description="Polar residues" evidence="1">
    <location>
        <begin position="702"/>
        <end position="749"/>
    </location>
</feature>
<feature type="compositionally biased region" description="Low complexity" evidence="1">
    <location>
        <begin position="690"/>
        <end position="701"/>
    </location>
</feature>
<evidence type="ECO:0000313" key="3">
    <source>
        <dbReference type="Proteomes" id="UP001178508"/>
    </source>
</evidence>
<accession>A0AAV1FS42</accession>
<gene>
    <name evidence="2" type="ORF">XNOV1_A005215</name>
</gene>
<dbReference type="PANTHER" id="PTHR28682">
    <property type="entry name" value="INHIBITORY SYNAPTIC FACTOR 2A-RELATED"/>
    <property type="match status" value="1"/>
</dbReference>
<feature type="compositionally biased region" description="Basic and acidic residues" evidence="1">
    <location>
        <begin position="555"/>
        <end position="572"/>
    </location>
</feature>
<keyword evidence="3" id="KW-1185">Reference proteome</keyword>
<feature type="region of interest" description="Disordered" evidence="1">
    <location>
        <begin position="187"/>
        <end position="213"/>
    </location>
</feature>
<dbReference type="AlphaFoldDB" id="A0AAV1FS42"/>
<feature type="region of interest" description="Disordered" evidence="1">
    <location>
        <begin position="652"/>
        <end position="749"/>
    </location>
</feature>
<sequence>MGRRAADLTTPVPVLGVPALVGVRGWRTTGGDRSGGALLLQTWGPQCSVGVQTSPGIGRPPTVQQLTDPLSTPSDSIAQTSNSYITTETEYKEILLLTRSDKEKRAILKQKSGDSKTKKEVTFKALGGEASEDVTCAQRNRSGTYCFARAIKTNPNFAGNAKPKSKPASRYTNGSVVDSEAIGGISVHNDEAEPGRGAKSHGRDQIRPQSDYGEQTGNALLLSEQRAFGMQKKICGNCGGRQYLTTGFGALREGRLLADGGLEEKPLKPTLTLLSTTQMPNTENNQMPSQIETPQSNTSQDNRPTITTHPHMVHLSEELKTPQTPHPACPVHSRAHVVTLSQTHTASKATSTQPTTILQAKTITVTKATIETRQDNVGIKSSPNPSLRGPKIPRPVSLTLAPQMATATKSNYPQSHTYPKPIKISEQNSAQLNMLKNVCVSVHAAPLSPPSFSYTTAAGMVNPSTTNTHQTTSVLNSVVMSTESIPAKVTEAAQKIPPSLHASRVNMAARAPNSPPMTPKCPTLSRAVSAKDSIHKPEAAARPPPARPPRTSSDPGHKTQEKSGTNVDDKSSGESPFPDILPNTSQTNILHQSHSAIVPQPTLSQSSDSDQVLHTSTKHQTVFVEIHLIRPTSSKSEPALYVSTASPNATKYRDSRARLPSRAAATSTSTCNSPLYKNKTLRNSSINLKSSPPTAPASSSTLAENQSSVCSSGTSSLQSADATKNSKEVSLNASSQKNQQATDIKTQTSNESGLSNVIFNRRINSKTTPVAFSEPRNVSGSQIRGVHASNSKSTVIPNSGSHADKTKFNGNLINELAQYESKDHESSNLSQVTGRLNNISLMKSSSSSLQGYTYTEQQRLARCEGCTGAEQEERCGACPPEERAQETNPNTEKFALGASVRHANIKLKSNAEEESYPNKSTPSVIAQINLALENAHIQPVIESSVQQTSYSNTPSLTEAHTQSELSFTAPAPVTSKGQLCSHTGPERDPTLQSSTMHLASFPRLQTCKAEAIIRPDSNFSPAPLLLCPEDPRLAHSHPAEAALLLHPSPQCSKSAALQQKLETVEASLAANKDRITTLLNIIHDLETCHTPISGRRCYNTGQDLKNCSTCQKTACIVYSVEYDFRQQERRFLEVLNHSARGNNAFSMHLTQPLNFGLLRNLIIKRYKKSKVKSKKLYKTLFKWLPRKIQQV</sequence>
<name>A0AAV1FS42_XYRNO</name>
<dbReference type="InterPro" id="IPR029337">
    <property type="entry name" value="INSYN2"/>
</dbReference>
<organism evidence="2 3">
    <name type="scientific">Xyrichtys novacula</name>
    <name type="common">Pearly razorfish</name>
    <name type="synonym">Hemipteronotus novacula</name>
    <dbReference type="NCBI Taxonomy" id="13765"/>
    <lineage>
        <taxon>Eukaryota</taxon>
        <taxon>Metazoa</taxon>
        <taxon>Chordata</taxon>
        <taxon>Craniata</taxon>
        <taxon>Vertebrata</taxon>
        <taxon>Euteleostomi</taxon>
        <taxon>Actinopterygii</taxon>
        <taxon>Neopterygii</taxon>
        <taxon>Teleostei</taxon>
        <taxon>Neoteleostei</taxon>
        <taxon>Acanthomorphata</taxon>
        <taxon>Eupercaria</taxon>
        <taxon>Labriformes</taxon>
        <taxon>Labridae</taxon>
        <taxon>Xyrichtys</taxon>
    </lineage>
</organism>
<feature type="region of interest" description="Disordered" evidence="1">
    <location>
        <begin position="972"/>
        <end position="991"/>
    </location>
</feature>
<proteinExistence type="predicted"/>
<dbReference type="PANTHER" id="PTHR28682:SF2">
    <property type="entry name" value="PROTEIN INSYN2B"/>
    <property type="match status" value="1"/>
</dbReference>
<evidence type="ECO:0000313" key="2">
    <source>
        <dbReference type="EMBL" id="CAJ1064297.1"/>
    </source>
</evidence>
<protein>
    <submittedName>
        <fullName evidence="2">Uncharacterized protein LOC121519250 isoform X1</fullName>
    </submittedName>
</protein>